<feature type="transmembrane region" description="Helical" evidence="1">
    <location>
        <begin position="42"/>
        <end position="62"/>
    </location>
</feature>
<evidence type="ECO:0000313" key="2">
    <source>
        <dbReference type="EMBL" id="OGG52688.1"/>
    </source>
</evidence>
<keyword evidence="1" id="KW-1133">Transmembrane helix</keyword>
<organism evidence="2 3">
    <name type="scientific">Candidatus Kaiserbacteria bacterium RIFCSPHIGHO2_01_FULL_53_29</name>
    <dbReference type="NCBI Taxonomy" id="1798480"/>
    <lineage>
        <taxon>Bacteria</taxon>
        <taxon>Candidatus Kaiseribacteriota</taxon>
    </lineage>
</organism>
<evidence type="ECO:0000313" key="3">
    <source>
        <dbReference type="Proteomes" id="UP000176863"/>
    </source>
</evidence>
<sequence length="74" mass="8071">MNMKLSKAMHVGSVIVGFIGVVWFLIAVFGSPESAFGITKMDALACAAILILIAIWTQIGTIHHMMLERRGEII</sequence>
<keyword evidence="1" id="KW-0812">Transmembrane</keyword>
<comment type="caution">
    <text evidence="2">The sequence shown here is derived from an EMBL/GenBank/DDBJ whole genome shotgun (WGS) entry which is preliminary data.</text>
</comment>
<name>A0A1F6CU45_9BACT</name>
<reference evidence="2 3" key="1">
    <citation type="journal article" date="2016" name="Nat. Commun.">
        <title>Thousands of microbial genomes shed light on interconnected biogeochemical processes in an aquifer system.</title>
        <authorList>
            <person name="Anantharaman K."/>
            <person name="Brown C.T."/>
            <person name="Hug L.A."/>
            <person name="Sharon I."/>
            <person name="Castelle C.J."/>
            <person name="Probst A.J."/>
            <person name="Thomas B.C."/>
            <person name="Singh A."/>
            <person name="Wilkins M.J."/>
            <person name="Karaoz U."/>
            <person name="Brodie E.L."/>
            <person name="Williams K.H."/>
            <person name="Hubbard S.S."/>
            <person name="Banfield J.F."/>
        </authorList>
    </citation>
    <scope>NUCLEOTIDE SEQUENCE [LARGE SCALE GENOMIC DNA]</scope>
</reference>
<dbReference type="EMBL" id="MFKT01000024">
    <property type="protein sequence ID" value="OGG52688.1"/>
    <property type="molecule type" value="Genomic_DNA"/>
</dbReference>
<protein>
    <recommendedName>
        <fullName evidence="4">DUF4405 domain-containing protein</fullName>
    </recommendedName>
</protein>
<evidence type="ECO:0008006" key="4">
    <source>
        <dbReference type="Google" id="ProtNLM"/>
    </source>
</evidence>
<evidence type="ECO:0000256" key="1">
    <source>
        <dbReference type="SAM" id="Phobius"/>
    </source>
</evidence>
<feature type="transmembrane region" description="Helical" evidence="1">
    <location>
        <begin position="12"/>
        <end position="30"/>
    </location>
</feature>
<dbReference type="AlphaFoldDB" id="A0A1F6CU45"/>
<dbReference type="Proteomes" id="UP000176863">
    <property type="component" value="Unassembled WGS sequence"/>
</dbReference>
<proteinExistence type="predicted"/>
<gene>
    <name evidence="2" type="ORF">A2851_00575</name>
</gene>
<accession>A0A1F6CU45</accession>
<dbReference type="STRING" id="1798480.A2851_00575"/>
<keyword evidence="1" id="KW-0472">Membrane</keyword>